<dbReference type="OrthoDB" id="6022531at2759"/>
<dbReference type="Proteomes" id="UP000759131">
    <property type="component" value="Unassembled WGS sequence"/>
</dbReference>
<dbReference type="SUPFAM" id="SSF52058">
    <property type="entry name" value="L domain-like"/>
    <property type="match status" value="1"/>
</dbReference>
<gene>
    <name evidence="1" type="ORF">OSB1V03_LOCUS12069</name>
</gene>
<dbReference type="EMBL" id="CAJPIZ010009800">
    <property type="protein sequence ID" value="CAG2112090.1"/>
    <property type="molecule type" value="Genomic_DNA"/>
</dbReference>
<evidence type="ECO:0000313" key="1">
    <source>
        <dbReference type="EMBL" id="CAD7631660.1"/>
    </source>
</evidence>
<dbReference type="EMBL" id="OC864375">
    <property type="protein sequence ID" value="CAD7631660.1"/>
    <property type="molecule type" value="Genomic_DNA"/>
</dbReference>
<protein>
    <submittedName>
        <fullName evidence="1">Uncharacterized protein</fullName>
    </submittedName>
</protein>
<keyword evidence="2" id="KW-1185">Reference proteome</keyword>
<name>A0A7R9L0D5_9ACAR</name>
<proteinExistence type="predicted"/>
<sequence>MFNVVGQCPTDVPIKSPCRYRGGPTYCDIGCEGSDNFDIKAVFTDLSRRLPADRKSFRYMYLYNTAIEELPANAFAGIQFNIIYTNYANQLKRINVAAFDGTAATLTEVYILNSLVSESVTNDSDLFGAIDTLKGLEYLYLKNTNVQSLPSLCLSERVSEHAFTVGHNSTEQSLEINFESQLKDPFDSRAFESIGCATTIRLGNNSMKYLDSNEFNVFLSQNPMNTVFDESIDCADSRNQWIQEKYPKVWRDLKCK</sequence>
<dbReference type="Gene3D" id="3.80.10.10">
    <property type="entry name" value="Ribonuclease Inhibitor"/>
    <property type="match status" value="1"/>
</dbReference>
<evidence type="ECO:0000313" key="2">
    <source>
        <dbReference type="Proteomes" id="UP000759131"/>
    </source>
</evidence>
<dbReference type="InterPro" id="IPR032675">
    <property type="entry name" value="LRR_dom_sf"/>
</dbReference>
<organism evidence="1">
    <name type="scientific">Medioppia subpectinata</name>
    <dbReference type="NCBI Taxonomy" id="1979941"/>
    <lineage>
        <taxon>Eukaryota</taxon>
        <taxon>Metazoa</taxon>
        <taxon>Ecdysozoa</taxon>
        <taxon>Arthropoda</taxon>
        <taxon>Chelicerata</taxon>
        <taxon>Arachnida</taxon>
        <taxon>Acari</taxon>
        <taxon>Acariformes</taxon>
        <taxon>Sarcoptiformes</taxon>
        <taxon>Oribatida</taxon>
        <taxon>Brachypylina</taxon>
        <taxon>Oppioidea</taxon>
        <taxon>Oppiidae</taxon>
        <taxon>Medioppia</taxon>
    </lineage>
</organism>
<reference evidence="1" key="1">
    <citation type="submission" date="2020-11" db="EMBL/GenBank/DDBJ databases">
        <authorList>
            <person name="Tran Van P."/>
        </authorList>
    </citation>
    <scope>NUCLEOTIDE SEQUENCE</scope>
</reference>
<accession>A0A7R9L0D5</accession>
<dbReference type="AlphaFoldDB" id="A0A7R9L0D5"/>